<dbReference type="Gene3D" id="1.10.443.10">
    <property type="entry name" value="Intergrase catalytic core"/>
    <property type="match status" value="1"/>
</dbReference>
<dbReference type="SUPFAM" id="SSF56349">
    <property type="entry name" value="DNA breaking-rejoining enzymes"/>
    <property type="match status" value="1"/>
</dbReference>
<dbReference type="GO" id="GO:0015074">
    <property type="term" value="P:DNA integration"/>
    <property type="evidence" value="ECO:0007669"/>
    <property type="project" value="InterPro"/>
</dbReference>
<dbReference type="RefSeq" id="WP_139346370.1">
    <property type="nucleotide sequence ID" value="NZ_JACHEJ010000006.1"/>
</dbReference>
<evidence type="ECO:0000313" key="3">
    <source>
        <dbReference type="Proteomes" id="UP000535501"/>
    </source>
</evidence>
<gene>
    <name evidence="2" type="ORF">HNQ75_002769</name>
</gene>
<dbReference type="Proteomes" id="UP000535501">
    <property type="component" value="Unassembled WGS sequence"/>
</dbReference>
<organism evidence="2 3">
    <name type="scientific">Pseudorhizobium flavum</name>
    <dbReference type="NCBI Taxonomy" id="1335061"/>
    <lineage>
        <taxon>Bacteria</taxon>
        <taxon>Pseudomonadati</taxon>
        <taxon>Pseudomonadota</taxon>
        <taxon>Alphaproteobacteria</taxon>
        <taxon>Hyphomicrobiales</taxon>
        <taxon>Rhizobiaceae</taxon>
        <taxon>Rhizobium/Agrobacterium group</taxon>
        <taxon>Pseudorhizobium</taxon>
    </lineage>
</organism>
<dbReference type="GO" id="GO:0003677">
    <property type="term" value="F:DNA binding"/>
    <property type="evidence" value="ECO:0007669"/>
    <property type="project" value="InterPro"/>
</dbReference>
<protein>
    <submittedName>
        <fullName evidence="2">Uncharacterized protein</fullName>
    </submittedName>
</protein>
<evidence type="ECO:0000313" key="2">
    <source>
        <dbReference type="EMBL" id="MBB6180787.1"/>
    </source>
</evidence>
<keyword evidence="3" id="KW-1185">Reference proteome</keyword>
<sequence>MARRRASPADVSGIATSTDLQRDSEFPLRVYSPRHSHPGRSKHFDLSILEGTGELGHVLAREFLEFASSFKEETADAYLVAIRSLFRSCVAQLIHQGAQLPSITASQWRHFAALWFYDLKAEDTVSDVTANGYLSANRRFFLHLQKRFLVPKFRWPNAIRGALSKPRPSVSNAPVRNVVASEVGSWSKPDRTAWSELAKLNDLSSPSVVKRRNAIILAAARRHAELEIRKWWQLYRESRVIAAQNSSFDFDGYCRKYEYVSDGILKRTRGWRKPLRTLPNFLVYVERKFGGVMPGKGDDPDFVKCAYAHHADNLKGRFHLEYGSLLPLLTIIFIERPKMNLASPLSMTTEDVEQISRNEHQARWTKGRANYRRLSDDMPTGSQLSLLPNAAEDITAAQALLVIQELSKPLRAKAILGADKHLCLVRDTANGCVVGKPAAQSWICKQWRAFRDRSGLMSAIDFTLSQFRPTGAVTEFFETGDIFKVADRLGQKSISVTARYIHNLAADTMDAGDVRQVQDSLTVAVAQRSGRPLDQLGISPEREKHIRETAFSSGFLGYNISGTSKEAQEKESVLESILSGSKFVIIETAEIAAEIIAFNEHIITKGKAIQGTARYEEFWLPLVVICTQIIKSMSVSVIRDAKKRLRERPIHYGPVV</sequence>
<dbReference type="InterPro" id="IPR011010">
    <property type="entry name" value="DNA_brk_join_enz"/>
</dbReference>
<dbReference type="EMBL" id="JACHEJ010000006">
    <property type="protein sequence ID" value="MBB6180787.1"/>
    <property type="molecule type" value="Genomic_DNA"/>
</dbReference>
<keyword evidence="1" id="KW-0233">DNA recombination</keyword>
<dbReference type="InterPro" id="IPR013762">
    <property type="entry name" value="Integrase-like_cat_sf"/>
</dbReference>
<evidence type="ECO:0000256" key="1">
    <source>
        <dbReference type="ARBA" id="ARBA00023172"/>
    </source>
</evidence>
<dbReference type="GO" id="GO:0006310">
    <property type="term" value="P:DNA recombination"/>
    <property type="evidence" value="ECO:0007669"/>
    <property type="project" value="UniProtKB-KW"/>
</dbReference>
<accession>A0A7W9YYV5</accession>
<name>A0A7W9YYV5_9HYPH</name>
<dbReference type="AlphaFoldDB" id="A0A7W9YYV5"/>
<proteinExistence type="predicted"/>
<reference evidence="2 3" key="1">
    <citation type="submission" date="2020-08" db="EMBL/GenBank/DDBJ databases">
        <title>Genomic Encyclopedia of Type Strains, Phase IV (KMG-IV): sequencing the most valuable type-strain genomes for metagenomic binning, comparative biology and taxonomic classification.</title>
        <authorList>
            <person name="Goeker M."/>
        </authorList>
    </citation>
    <scope>NUCLEOTIDE SEQUENCE [LARGE SCALE GENOMIC DNA]</scope>
    <source>
        <strain evidence="2 3">DSM 102134</strain>
    </source>
</reference>
<comment type="caution">
    <text evidence="2">The sequence shown here is derived from an EMBL/GenBank/DDBJ whole genome shotgun (WGS) entry which is preliminary data.</text>
</comment>